<accession>A0ABV5TEI6</accession>
<gene>
    <name evidence="3" type="ORF">ACFFRH_18760</name>
</gene>
<organism evidence="3 4">
    <name type="scientific">Streptosporangium vulgare</name>
    <dbReference type="NCBI Taxonomy" id="46190"/>
    <lineage>
        <taxon>Bacteria</taxon>
        <taxon>Bacillati</taxon>
        <taxon>Actinomycetota</taxon>
        <taxon>Actinomycetes</taxon>
        <taxon>Streptosporangiales</taxon>
        <taxon>Streptosporangiaceae</taxon>
        <taxon>Streptosporangium</taxon>
    </lineage>
</organism>
<keyword evidence="2" id="KW-0812">Transmembrane</keyword>
<name>A0ABV5TEI6_9ACTN</name>
<keyword evidence="4" id="KW-1185">Reference proteome</keyword>
<keyword evidence="2" id="KW-1133">Transmembrane helix</keyword>
<evidence type="ECO:0000256" key="1">
    <source>
        <dbReference type="SAM" id="MobiDB-lite"/>
    </source>
</evidence>
<dbReference type="RefSeq" id="WP_386158137.1">
    <property type="nucleotide sequence ID" value="NZ_JBHMBS010000008.1"/>
</dbReference>
<comment type="caution">
    <text evidence="3">The sequence shown here is derived from an EMBL/GenBank/DDBJ whole genome shotgun (WGS) entry which is preliminary data.</text>
</comment>
<evidence type="ECO:0000256" key="2">
    <source>
        <dbReference type="SAM" id="Phobius"/>
    </source>
</evidence>
<evidence type="ECO:0000313" key="3">
    <source>
        <dbReference type="EMBL" id="MFB9677525.1"/>
    </source>
</evidence>
<evidence type="ECO:0000313" key="4">
    <source>
        <dbReference type="Proteomes" id="UP001589610"/>
    </source>
</evidence>
<feature type="transmembrane region" description="Helical" evidence="2">
    <location>
        <begin position="12"/>
        <end position="39"/>
    </location>
</feature>
<dbReference type="Proteomes" id="UP001589610">
    <property type="component" value="Unassembled WGS sequence"/>
</dbReference>
<reference evidence="3 4" key="1">
    <citation type="submission" date="2024-09" db="EMBL/GenBank/DDBJ databases">
        <authorList>
            <person name="Sun Q."/>
            <person name="Mori K."/>
        </authorList>
    </citation>
    <scope>NUCLEOTIDE SEQUENCE [LARGE SCALE GENOMIC DNA]</scope>
    <source>
        <strain evidence="3 4">JCM 3028</strain>
    </source>
</reference>
<feature type="region of interest" description="Disordered" evidence="1">
    <location>
        <begin position="72"/>
        <end position="99"/>
    </location>
</feature>
<protein>
    <submittedName>
        <fullName evidence="3">Uncharacterized protein</fullName>
    </submittedName>
</protein>
<dbReference type="EMBL" id="JBHMBS010000008">
    <property type="protein sequence ID" value="MFB9677525.1"/>
    <property type="molecule type" value="Genomic_DNA"/>
</dbReference>
<feature type="compositionally biased region" description="Basic and acidic residues" evidence="1">
    <location>
        <begin position="72"/>
        <end position="87"/>
    </location>
</feature>
<keyword evidence="2" id="KW-0472">Membrane</keyword>
<sequence>MASFTATVSATVSVTITVSVTGVAIIAVAAVITVTAVTLTVTVPTGRRRVSGGVRTVTPRYQSGWRWWTHERSGHRGLGGREPDHAELTPAPVRRSWKP</sequence>
<proteinExistence type="predicted"/>